<dbReference type="SUPFAM" id="SSF52047">
    <property type="entry name" value="RNI-like"/>
    <property type="match status" value="2"/>
</dbReference>
<dbReference type="Gene3D" id="3.80.10.10">
    <property type="entry name" value="Ribonuclease Inhibitor"/>
    <property type="match status" value="2"/>
</dbReference>
<evidence type="ECO:0008006" key="3">
    <source>
        <dbReference type="Google" id="ProtNLM"/>
    </source>
</evidence>
<evidence type="ECO:0000313" key="2">
    <source>
        <dbReference type="Proteomes" id="UP001234581"/>
    </source>
</evidence>
<protein>
    <recommendedName>
        <fullName evidence="3">F-box domain-containing protein</fullName>
    </recommendedName>
</protein>
<accession>A0AAD7V3P9</accession>
<name>A0AAD7V3P9_9FUNG</name>
<proteinExistence type="predicted"/>
<dbReference type="GeneID" id="83213730"/>
<evidence type="ECO:0000313" key="1">
    <source>
        <dbReference type="EMBL" id="KAJ8658048.1"/>
    </source>
</evidence>
<dbReference type="PANTHER" id="PTHR32212:SF234">
    <property type="entry name" value="F-BOX_LRR-REPEAT PROTEIN 13-LIKE"/>
    <property type="match status" value="1"/>
</dbReference>
<keyword evidence="2" id="KW-1185">Reference proteome</keyword>
<dbReference type="PANTHER" id="PTHR32212">
    <property type="entry name" value="CYCLIN-LIKE F-BOX"/>
    <property type="match status" value="1"/>
</dbReference>
<organism evidence="1 2">
    <name type="scientific">Lichtheimia ornata</name>
    <dbReference type="NCBI Taxonomy" id="688661"/>
    <lineage>
        <taxon>Eukaryota</taxon>
        <taxon>Fungi</taxon>
        <taxon>Fungi incertae sedis</taxon>
        <taxon>Mucoromycota</taxon>
        <taxon>Mucoromycotina</taxon>
        <taxon>Mucoromycetes</taxon>
        <taxon>Mucorales</taxon>
        <taxon>Lichtheimiaceae</taxon>
        <taxon>Lichtheimia</taxon>
    </lineage>
</organism>
<reference evidence="1 2" key="1">
    <citation type="submission" date="2023-03" db="EMBL/GenBank/DDBJ databases">
        <title>Genome sequence of Lichtheimia ornata CBS 291.66.</title>
        <authorList>
            <person name="Mohabir J.T."/>
            <person name="Shea T.P."/>
            <person name="Kurbessoian T."/>
            <person name="Berby B."/>
            <person name="Fontaine J."/>
            <person name="Livny J."/>
            <person name="Gnirke A."/>
            <person name="Stajich J.E."/>
            <person name="Cuomo C.A."/>
        </authorList>
    </citation>
    <scope>NUCLEOTIDE SEQUENCE [LARGE SCALE GENOMIC DNA]</scope>
    <source>
        <strain evidence="1">CBS 291.66</strain>
    </source>
</reference>
<dbReference type="EMBL" id="JARTCD010000027">
    <property type="protein sequence ID" value="KAJ8658048.1"/>
    <property type="molecule type" value="Genomic_DNA"/>
</dbReference>
<sequence>MNLAFWNDLCQKPTLPASSEKYAQLVYDSTTQLQQCFDSILSALNLRDMGLTKCANYESAVRDAQLLQRMSPSSPLGYIREAEVYIQQGKPHRVIIICSQGLGAVDKKDAHYATLQRTREDAEQREIKRIDFISKLPVDIVMTTLLPLIIPSCPLEAWVPQPELNVSIGWRERFAQCFGGLQFIIDDAYYEGCPQVARLSQYTKTLKIAYYSGEAWLSDLLLGNNFGSLRELCIYQYRNPQDGYFLSALKSISTTLTDLFISLHTEDGVLSIADIVSTCPNLSTLRVMGFHGVDLSSLPTTPMPKMTLLSITLTRDVISKEEVVGIMERFPSLKKLILSPCIDLQSAFVVPKYCPSLHDLRINVYNEERKAELTYADNGQPYGRPGITDLCMGNYAWHHFNQHEIAALLKDYSSTLNRMKWYMPLDNYNDNEITAIEYPCLTKLVIESAGWWLPPNAPMLEDLTITSRAICSNHTVLDTIPPKLKKLTLLLSRGSSPDNMAPIIRYLGRFSHHSHLKELVVRFDSMEQMHQGLPIISRLNQLERLTILDYMWDYPTTILEELVNGCPQLIYLDIGLGRPPTTHAINILKRLQYLQHFTVSINGIMYHGDFLAALHTFSQLKCIRIRPQHRLNKVNKDAIGRLMMHRPDLEVIVVDRMLQEFTNLL</sequence>
<comment type="caution">
    <text evidence="1">The sequence shown here is derived from an EMBL/GenBank/DDBJ whole genome shotgun (WGS) entry which is preliminary data.</text>
</comment>
<dbReference type="InterPro" id="IPR032675">
    <property type="entry name" value="LRR_dom_sf"/>
</dbReference>
<gene>
    <name evidence="1" type="ORF">O0I10_006319</name>
</gene>
<dbReference type="Proteomes" id="UP001234581">
    <property type="component" value="Unassembled WGS sequence"/>
</dbReference>
<dbReference type="AlphaFoldDB" id="A0AAD7V3P9"/>
<dbReference type="RefSeq" id="XP_058342961.1">
    <property type="nucleotide sequence ID" value="XM_058486349.1"/>
</dbReference>